<dbReference type="AlphaFoldDB" id="G9YVH7"/>
<reference evidence="1 2" key="1">
    <citation type="submission" date="2011-08" db="EMBL/GenBank/DDBJ databases">
        <authorList>
            <person name="Weinstock G."/>
            <person name="Sodergren E."/>
            <person name="Clifton S."/>
            <person name="Fulton L."/>
            <person name="Fulton B."/>
            <person name="Courtney L."/>
            <person name="Fronick C."/>
            <person name="Harrison M."/>
            <person name="Strong C."/>
            <person name="Farmer C."/>
            <person name="Delahaunty K."/>
            <person name="Markovic C."/>
            <person name="Hall O."/>
            <person name="Minx P."/>
            <person name="Tomlinson C."/>
            <person name="Mitreva M."/>
            <person name="Hou S."/>
            <person name="Chen J."/>
            <person name="Wollam A."/>
            <person name="Pepin K.H."/>
            <person name="Johnson M."/>
            <person name="Bhonagiri V."/>
            <person name="Zhang X."/>
            <person name="Suruliraj S."/>
            <person name="Warren W."/>
            <person name="Chinwalla A."/>
            <person name="Mardis E.R."/>
            <person name="Wilson R.K."/>
        </authorList>
    </citation>
    <scope>NUCLEOTIDE SEQUENCE [LARGE SCALE GENOMIC DNA]</scope>
    <source>
        <strain evidence="1 2">ATCC 29863</strain>
    </source>
</reference>
<accession>G9YVH7</accession>
<evidence type="ECO:0000313" key="1">
    <source>
        <dbReference type="EMBL" id="EHM40471.1"/>
    </source>
</evidence>
<evidence type="ECO:0000313" key="2">
    <source>
        <dbReference type="Proteomes" id="UP000004459"/>
    </source>
</evidence>
<proteinExistence type="predicted"/>
<dbReference type="Proteomes" id="UP000004459">
    <property type="component" value="Unassembled WGS sequence"/>
</dbReference>
<gene>
    <name evidence="1" type="ORF">HMPREF0372_03542</name>
</gene>
<dbReference type="EMBL" id="AGCK01000287">
    <property type="protein sequence ID" value="EHM40471.1"/>
    <property type="molecule type" value="Genomic_DNA"/>
</dbReference>
<organism evidence="1 2">
    <name type="scientific">Flavonifractor plautii ATCC 29863</name>
    <dbReference type="NCBI Taxonomy" id="411475"/>
    <lineage>
        <taxon>Bacteria</taxon>
        <taxon>Bacillati</taxon>
        <taxon>Bacillota</taxon>
        <taxon>Clostridia</taxon>
        <taxon>Eubacteriales</taxon>
        <taxon>Oscillospiraceae</taxon>
        <taxon>Flavonifractor</taxon>
    </lineage>
</organism>
<comment type="caution">
    <text evidence="1">The sequence shown here is derived from an EMBL/GenBank/DDBJ whole genome shotgun (WGS) entry which is preliminary data.</text>
</comment>
<dbReference type="HOGENOM" id="CLU_2879277_0_0_9"/>
<protein>
    <submittedName>
        <fullName evidence="1">Uncharacterized protein</fullName>
    </submittedName>
</protein>
<name>G9YVH7_FLAPL</name>
<sequence length="63" mass="6711">MGAQIQPGAELFVALDGGELAQLRPEVVQERGGEALSKAGHVSIDNGKLLAVFWRSLMGHQLL</sequence>